<gene>
    <name evidence="7" type="ORF">O6P43_012254</name>
</gene>
<dbReference type="Pfam" id="PF03568">
    <property type="entry name" value="Separin_C"/>
    <property type="match status" value="1"/>
</dbReference>
<dbReference type="GO" id="GO:0004197">
    <property type="term" value="F:cysteine-type endopeptidase activity"/>
    <property type="evidence" value="ECO:0007669"/>
    <property type="project" value="InterPro"/>
</dbReference>
<comment type="catalytic activity">
    <reaction evidence="1">
        <text>All bonds known to be hydrolyzed by this endopeptidase have arginine in P1 and an acidic residue in P4. P6 is often occupied by an acidic residue or by a hydroxy-amino-acid residue, the phosphorylation of which enhances cleavage.</text>
        <dbReference type="EC" id="3.4.22.49"/>
    </reaction>
</comment>
<dbReference type="PROSITE" id="PS51700">
    <property type="entry name" value="SEPARIN"/>
    <property type="match status" value="1"/>
</dbReference>
<feature type="domain" description="Peptidase C50" evidence="6">
    <location>
        <begin position="1946"/>
        <end position="2040"/>
    </location>
</feature>
<organism evidence="7 8">
    <name type="scientific">Quillaja saponaria</name>
    <name type="common">Soap bark tree</name>
    <dbReference type="NCBI Taxonomy" id="32244"/>
    <lineage>
        <taxon>Eukaryota</taxon>
        <taxon>Viridiplantae</taxon>
        <taxon>Streptophyta</taxon>
        <taxon>Embryophyta</taxon>
        <taxon>Tracheophyta</taxon>
        <taxon>Spermatophyta</taxon>
        <taxon>Magnoliopsida</taxon>
        <taxon>eudicotyledons</taxon>
        <taxon>Gunneridae</taxon>
        <taxon>Pentapetalae</taxon>
        <taxon>rosids</taxon>
        <taxon>fabids</taxon>
        <taxon>Fabales</taxon>
        <taxon>Quillajaceae</taxon>
        <taxon>Quillaja</taxon>
    </lineage>
</organism>
<dbReference type="InterPro" id="IPR005314">
    <property type="entry name" value="Peptidase_C50"/>
</dbReference>
<proteinExistence type="predicted"/>
<evidence type="ECO:0000256" key="5">
    <source>
        <dbReference type="SAM" id="MobiDB-lite"/>
    </source>
</evidence>
<dbReference type="InterPro" id="IPR030397">
    <property type="entry name" value="SEPARIN_core_dom"/>
</dbReference>
<dbReference type="GO" id="GO:0006508">
    <property type="term" value="P:proteolysis"/>
    <property type="evidence" value="ECO:0007669"/>
    <property type="project" value="InterPro"/>
</dbReference>
<dbReference type="EMBL" id="JARAOO010000005">
    <property type="protein sequence ID" value="KAJ7968101.1"/>
    <property type="molecule type" value="Genomic_DNA"/>
</dbReference>
<feature type="region of interest" description="Disordered" evidence="5">
    <location>
        <begin position="1255"/>
        <end position="1286"/>
    </location>
</feature>
<accession>A0AAD7M322</accession>
<feature type="compositionally biased region" description="Basic residues" evidence="5">
    <location>
        <begin position="1275"/>
        <end position="1285"/>
    </location>
</feature>
<dbReference type="InterPro" id="IPR056932">
    <property type="entry name" value="TPR_ESP1_2nd"/>
</dbReference>
<name>A0AAD7M322_QUISA</name>
<keyword evidence="8" id="KW-1185">Reference proteome</keyword>
<feature type="compositionally biased region" description="Basic and acidic residues" evidence="5">
    <location>
        <begin position="1258"/>
        <end position="1268"/>
    </location>
</feature>
<dbReference type="PANTHER" id="PTHR12792">
    <property type="entry name" value="EXTRA SPINDLE POLES 1-RELATED"/>
    <property type="match status" value="1"/>
</dbReference>
<feature type="region of interest" description="Disordered" evidence="5">
    <location>
        <begin position="2112"/>
        <end position="2132"/>
    </location>
</feature>
<dbReference type="Proteomes" id="UP001163823">
    <property type="component" value="Chromosome 5"/>
</dbReference>
<dbReference type="GO" id="GO:0051307">
    <property type="term" value="P:meiotic chromosome separation"/>
    <property type="evidence" value="ECO:0007669"/>
    <property type="project" value="TreeGrafter"/>
</dbReference>
<comment type="caution">
    <text evidence="7">The sequence shown here is derived from an EMBL/GenBank/DDBJ whole genome shotgun (WGS) entry which is preliminary data.</text>
</comment>
<evidence type="ECO:0000256" key="1">
    <source>
        <dbReference type="ARBA" id="ARBA00000451"/>
    </source>
</evidence>
<reference evidence="7" key="1">
    <citation type="journal article" date="2023" name="Science">
        <title>Elucidation of the pathway for biosynthesis of saponin adjuvants from the soapbark tree.</title>
        <authorList>
            <person name="Reed J."/>
            <person name="Orme A."/>
            <person name="El-Demerdash A."/>
            <person name="Owen C."/>
            <person name="Martin L.B.B."/>
            <person name="Misra R.C."/>
            <person name="Kikuchi S."/>
            <person name="Rejzek M."/>
            <person name="Martin A.C."/>
            <person name="Harkess A."/>
            <person name="Leebens-Mack J."/>
            <person name="Louveau T."/>
            <person name="Stephenson M.J."/>
            <person name="Osbourn A."/>
        </authorList>
    </citation>
    <scope>NUCLEOTIDE SEQUENCE</scope>
    <source>
        <strain evidence="7">S10</strain>
    </source>
</reference>
<dbReference type="GO" id="GO:0005737">
    <property type="term" value="C:cytoplasm"/>
    <property type="evidence" value="ECO:0007669"/>
    <property type="project" value="TreeGrafter"/>
</dbReference>
<dbReference type="GO" id="GO:0005634">
    <property type="term" value="C:nucleus"/>
    <property type="evidence" value="ECO:0007669"/>
    <property type="project" value="InterPro"/>
</dbReference>
<dbReference type="EC" id="3.4.22.49" evidence="2"/>
<evidence type="ECO:0000256" key="4">
    <source>
        <dbReference type="ARBA" id="ARBA00022829"/>
    </source>
</evidence>
<dbReference type="PANTHER" id="PTHR12792:SF0">
    <property type="entry name" value="SEPARIN"/>
    <property type="match status" value="1"/>
</dbReference>
<sequence length="2177" mass="243945">MATATETSLISKLEASNSKGIYCLYSDYLRPFTDLSNPKKPKKSTKPHEDQSSIRSLAKKFLSFLNRTLSILPKRLPEVSKSGGDEDLALELFEIYKLCLDCLDMVSSQLACKPYSVDVQRVRMVHCLEAWGRYKDAEVEGLRVLERLRAISFSSKSVKNVGKFVPDVDKGGGDKEFAFLVVEIVATLVKCTALGQSQEGGDYDRVLILLEEVRPWFRVLDANAYEKLQRVLVTYLGKCTLVLVEQAHLDKSMLSTFCYASLTEYSKSSMNDQVFKFSRRICSSLFALQEKRSFIGDILSHVLDCAAHECKVEVETTGTEFVELVAYCANKCRTTNASFCGIIATSLNEVICHFHQFMTPLDLILRLYAMGLNLNCNVVSRAGDIASSRGAKFESLIGTLLDDAVILHDLPSLLGSLSSYFQMGCKENCVSSSIGYKDSVDQTHLQFASDNGTSMACTENRITYLSCYLNALKFLCQPLAESVNLERKQLVLAALDMSKLSIVQDVFHQLCNVILSFQRGSSGFERGEDEADENSRTVLSVAVASFTLSLGTKLNLQKSESIIEHIISSEKIQIDGLKYLIACLHNIGVVLYRNKQAKEAWNALNLCCRASWICVRRLCGRFVKGFDSDLSENIIREFVCEACKRSALLLEVLHQFEGHQVENTTTEILENWSFSGLVKQWIKMDSKCFKHMDRDDCSPTSYGLLSSSVKVSEKTIGIILEQELIAYEKVSSLFPEFCQQMQMNIISLLLQYVYVTPDTCLEKSRILVRKGRALRFYGVEGLDDCIQCLSEAIFTIEELYGDTCTSAIPPCHQLAVAYCLRALCTQEAEPNSKQIFKDINTALHLWLTISVPDSLEEDKFPLVSDNTMILLYNIIDLLSMKGCMDCHHDIYRLIIRIFKVKNVPLEKCLAMLWECRRTSHALCVSPVNESFLDHYGELSKSIDFWITSIQGSESLLIGLQQNFSFLFASSLRSSNKYVMSDITVDEVNEAASKLISNVPLSSCSVFLAGYLYYDLCPRLVSNGRLNEQDEKCNETGTFFLNQKYGLKNLQVNRSVARTVLFFDSISWDFEACYLSAWKIMQCYLESTLQVGIIHEIIGNGAEAETFFQWGKSISFSQSLPMFIITFSSILGKLYCKRRQWDLAEKELKIAKQILLETSTCCCSKCRLILEVNIDQYLGDLCRHRIDSTRGDISIEILSDAKRLYKSALEKLNLSEWKNSLSCPEDSGAEGAIVGAILVRNAKCNVGNNSACSTASQRDVMKSTREGPKIKTGGKQSRKTKNATKHIPKEQSLVPDSNLRLTRSRYRSLQNQCISSSSESEVGISKDLGGNEVSDGSDMLSHSLLKQTSCKVSLRCETCMCNKMRCWQSLPGEVMESRLLQDYIHLKWEFVRRQLLMKLLNGLGKCFASLGEIHEAHEILFRSILVLTSRNSFSHSSSSVSLTCLLGLVGKDIAGDVFTVERAAILYDLCWFSLKSYSNDTGISCCDLSCLEFYDLVHLLRLAFVLSREIPILFQKVSRLLAALYILSASSSRFSLSSNSKELSENYWASYFHQASIGTHLSYQLFAHLTERCKVHTVAEAEGSYVAGSACIKEGTCDPLRLAPESIGDLEEFVTKFFSCLPCTTIVCISLLGSEYASLLQDLLLYPIRVHAWLLVSRLNSKSQPIAMLLPVSTNLQDDYDDDDYNDRSSGSSLPECKDSSEHWHCPWGSTVVDDVAPAFKMILEENYLSSSVFPLEDTKKNRMLWWTRRKKLDCHLGKLLRNLEDSWFGSWKCLLLGDWLNCEYLDLVHRKLVDDLKSQCKLDVDQGLLKVILGGSKYAFNGETHISHLWSKKGCYIARVGFCDEASCGMFPIMSNAFGKPSDLASQLLNEAVNSLEGEDSINREPIILALDYEVQMLPWENLPVLRNQEVYRMPSVSSISAALDISSNFQEQVGRTVTAFPLIDPLDAFYLLNPSGDLSSTQVEFENWFRDQKLEGKAGSEPTVEELAAALNSHDLFIYFGHGSGAQYISRHEIQKLEKCAATLLMGCSSGSLTLNGSYIPQGISLSYLLGGSPAIVANLWEVTDKDIDRFGKAMLDAWLRERSNLPLGCAQCNSIAEEFKDMDIRGCRGNAKRKNPSKKLTDASKNSSRMEACERRPKIGSFMSQAREACTLPFLIGAAPVCYGVPTYIAKKKNL</sequence>
<evidence type="ECO:0000256" key="3">
    <source>
        <dbReference type="ARBA" id="ARBA00022801"/>
    </source>
</evidence>
<evidence type="ECO:0000259" key="6">
    <source>
        <dbReference type="PROSITE" id="PS51700"/>
    </source>
</evidence>
<dbReference type="KEGG" id="qsa:O6P43_012254"/>
<keyword evidence="4" id="KW-0159">Chromosome partition</keyword>
<dbReference type="GO" id="GO:0072686">
    <property type="term" value="C:mitotic spindle"/>
    <property type="evidence" value="ECO:0007669"/>
    <property type="project" value="TreeGrafter"/>
</dbReference>
<keyword evidence="3" id="KW-0378">Hydrolase</keyword>
<evidence type="ECO:0000313" key="7">
    <source>
        <dbReference type="EMBL" id="KAJ7968101.1"/>
    </source>
</evidence>
<dbReference type="Pfam" id="PF25110">
    <property type="entry name" value="TPR_ESP1"/>
    <property type="match status" value="1"/>
</dbReference>
<dbReference type="Pfam" id="PF25113">
    <property type="entry name" value="TPR_ESP1_2nd"/>
    <property type="match status" value="1"/>
</dbReference>
<protein>
    <recommendedName>
        <fullName evidence="2">separase</fullName>
        <ecNumber evidence="2">3.4.22.49</ecNumber>
    </recommendedName>
</protein>
<evidence type="ECO:0000256" key="2">
    <source>
        <dbReference type="ARBA" id="ARBA00012489"/>
    </source>
</evidence>
<evidence type="ECO:0000313" key="8">
    <source>
        <dbReference type="Proteomes" id="UP001163823"/>
    </source>
</evidence>
<dbReference type="InterPro" id="IPR056933">
    <property type="entry name" value="TPR_ESP1"/>
</dbReference>